<reference evidence="4" key="2">
    <citation type="submission" date="2005-04" db="EMBL/GenBank/DDBJ databases">
        <authorList>
            <person name="Buell C.R."/>
            <person name="Wing R.A."/>
            <person name="McCombie W.A."/>
            <person name="Ouyang S."/>
        </authorList>
    </citation>
    <scope>NUCLEOTIDE SEQUENCE</scope>
</reference>
<reference evidence="4" key="1">
    <citation type="journal article" date="2005" name="BMC Biol.">
        <title>The sequence of rice chromosomes 11 and 12, rich in disease resistance genes and recent gene duplications.</title>
        <authorList>
            <consortium name="The rice chromosomes 11 and 12 sequencing consortia"/>
        </authorList>
    </citation>
    <scope>NUCLEOTIDE SEQUENCE [LARGE SCALE GENOMIC DNA]</scope>
</reference>
<dbReference type="SUPFAM" id="SSF54928">
    <property type="entry name" value="RNA-binding domain, RBD"/>
    <property type="match status" value="1"/>
</dbReference>
<name>Q2QVN7_ORYSJ</name>
<evidence type="ECO:0000256" key="2">
    <source>
        <dbReference type="ARBA" id="ARBA00022884"/>
    </source>
</evidence>
<feature type="domain" description="PTBP1-like RNA recognition motif 2" evidence="3">
    <location>
        <begin position="52"/>
        <end position="140"/>
    </location>
</feature>
<evidence type="ECO:0000313" key="4">
    <source>
        <dbReference type="EMBL" id="ABA96780.1"/>
    </source>
</evidence>
<dbReference type="InterPro" id="IPR035979">
    <property type="entry name" value="RBD_domain_sf"/>
</dbReference>
<accession>Q2QVN7</accession>
<sequence>MECVRDNMVSEQSIRGVLGVEMKWKSAGGQRNSQQPGGGVFGGDAHHLFNEMPSCPRGDSAAVLCVTVSQIIYPVTSEVLHQVYDTYGAVAVQVLAVSTWQVKALVSFMSSHDAERARSTTHGHDIYDEGCLLDMQHVQMFPGDGATATHTTCSTMVPSSATARPVAKSTAAAPERVFPATTASSVPSITSAAMVTSVPFNETKKADADMDKAVENSDKTIQDLCTKIDRMLEAFRDTKEDLPLSKDSTRDVAALSANTDPTSISLELADDDDGKYMANKEWMELMEVDTKFTAMYLCFRDPMLVLNAIPPRNWSWCLIRDFGVVSLSFVSSKLEVIYGCFDRSSEYTVRSPPVPPWRAVIPWNKAKMTSSSRPLPWPDPQLCQGNGGVVVKLLQPWSSPIQEGVRAEIEALNLHGEHPEISLNYSVAQFMSRTITSTKGLLQNLVVGWCICYELHSSGTCWTAYQHMQYSIYGWSFDDPGMFVQLKLISWPMHDTWGECLFNCANEDQEAQKVLVNGRNLQGVLIPTELKIPWPPPNLTVQIYGVLTTITLCNGDNFSINYTIGGIHNEMVWGESLEDSSHISNCFTMLQSAELVQYKVDFAGSSLLENLALQGDDSLSFLLPEGVTVEDQEMVTRIKMTEQSVSKDEMDGPKLGVAKFSLDKLPNHSVGSIMAMALLLVQSSAQIVPSSILEMGLFRCNQVRLQIENSIFSASCFMSMHFQMRNDSSSFQGMKEKQTVDIVETSAIQEAIVIELEKNWPWDPGVSSSASPQCRQGYHPLDRLGDKSNFKEWSGFVTGV</sequence>
<keyword evidence="1" id="KW-0677">Repeat</keyword>
<dbReference type="CDD" id="cd12422">
    <property type="entry name" value="RRM2_PTBP1_hnRNPL_like"/>
    <property type="match status" value="1"/>
</dbReference>
<reference evidence="4" key="3">
    <citation type="submission" date="2006-01" db="EMBL/GenBank/DDBJ databases">
        <authorList>
            <person name="Buell R."/>
        </authorList>
    </citation>
    <scope>NUCLEOTIDE SEQUENCE</scope>
</reference>
<gene>
    <name evidence="4" type="ordered locus">LOC_Os12g12190</name>
</gene>
<keyword evidence="2" id="KW-0694">RNA-binding</keyword>
<dbReference type="PANTHER" id="PTHR15592">
    <property type="entry name" value="MATRIN 3/NUCLEAR PROTEIN 220-RELATED"/>
    <property type="match status" value="1"/>
</dbReference>
<evidence type="ECO:0000259" key="3">
    <source>
        <dbReference type="Pfam" id="PF11835"/>
    </source>
</evidence>
<dbReference type="InterPro" id="IPR012677">
    <property type="entry name" value="Nucleotide-bd_a/b_plait_sf"/>
</dbReference>
<proteinExistence type="predicted"/>
<dbReference type="GO" id="GO:0003723">
    <property type="term" value="F:RNA binding"/>
    <property type="evidence" value="ECO:0007669"/>
    <property type="project" value="UniProtKB-KW"/>
</dbReference>
<evidence type="ECO:0000256" key="1">
    <source>
        <dbReference type="ARBA" id="ARBA00022737"/>
    </source>
</evidence>
<dbReference type="Gene3D" id="3.30.70.330">
    <property type="match status" value="1"/>
</dbReference>
<dbReference type="Pfam" id="PF11835">
    <property type="entry name" value="RRM_8"/>
    <property type="match status" value="1"/>
</dbReference>
<protein>
    <recommendedName>
        <fullName evidence="3">PTBP1-like RNA recognition motif 2 domain-containing protein</fullName>
    </recommendedName>
</protein>
<dbReference type="AlphaFoldDB" id="Q2QVN7"/>
<dbReference type="EMBL" id="DP000011">
    <property type="protein sequence ID" value="ABA96780.1"/>
    <property type="molecule type" value="Genomic_DNA"/>
</dbReference>
<organism evidence="4">
    <name type="scientific">Oryza sativa subsp. japonica</name>
    <name type="common">Rice</name>
    <dbReference type="NCBI Taxonomy" id="39947"/>
    <lineage>
        <taxon>Eukaryota</taxon>
        <taxon>Viridiplantae</taxon>
        <taxon>Streptophyta</taxon>
        <taxon>Embryophyta</taxon>
        <taxon>Tracheophyta</taxon>
        <taxon>Spermatophyta</taxon>
        <taxon>Magnoliopsida</taxon>
        <taxon>Liliopsida</taxon>
        <taxon>Poales</taxon>
        <taxon>Poaceae</taxon>
        <taxon>BOP clade</taxon>
        <taxon>Oryzoideae</taxon>
        <taxon>Oryzeae</taxon>
        <taxon>Oryzinae</taxon>
        <taxon>Oryza</taxon>
        <taxon>Oryza sativa</taxon>
    </lineage>
</organism>
<dbReference type="InterPro" id="IPR021790">
    <property type="entry name" value="PTBP1-like_RRM2"/>
</dbReference>